<dbReference type="OrthoDB" id="10668249at2759"/>
<sequence>MRQQLDSLKWTPPSSNALQQDQASLLSTLDDSDDKAGTVSHWLNKQVWKDGDKELTHRAVTTSLTASTNTAAVETLPNNRKPDQDMDSLTSSLKDCHLATPTFDFINTTAPSSSPPPPPVFAPARLPNKPGLDNKHRKILPRPTPRRERLGAHEFQALLQRSKEAVAAPRVSTTPPLPPPSTSPLSTLKRRPSFESLDSSCSQATIPMATTSIPPAKTLAPPPTSRHLTKKLPGSSPTKPLGVTRKKKTTPYSDFDVFCHLIALPLDSDDWVCLSCQYRIFVHGWKKVLQHRRKMQRKQRQLLAQLVHQQQHEHHCHHHHSSSMYQQRYHTCMPSTSTTLASSPLQPLEDHENCLPHQQQVH</sequence>
<protein>
    <submittedName>
        <fullName evidence="2">Uncharacterized protein</fullName>
    </submittedName>
</protein>
<evidence type="ECO:0000256" key="1">
    <source>
        <dbReference type="SAM" id="MobiDB-lite"/>
    </source>
</evidence>
<dbReference type="Proteomes" id="UP000242146">
    <property type="component" value="Unassembled WGS sequence"/>
</dbReference>
<evidence type="ECO:0000313" key="3">
    <source>
        <dbReference type="Proteomes" id="UP000242146"/>
    </source>
</evidence>
<proteinExistence type="predicted"/>
<dbReference type="AlphaFoldDB" id="A0A1X2GNT6"/>
<comment type="caution">
    <text evidence="2">The sequence shown here is derived from an EMBL/GenBank/DDBJ whole genome shotgun (WGS) entry which is preliminary data.</text>
</comment>
<feature type="region of interest" description="Disordered" evidence="1">
    <location>
        <begin position="164"/>
        <end position="245"/>
    </location>
</feature>
<evidence type="ECO:0000313" key="2">
    <source>
        <dbReference type="EMBL" id="ORX58181.1"/>
    </source>
</evidence>
<dbReference type="EMBL" id="MCGT01000007">
    <property type="protein sequence ID" value="ORX58181.1"/>
    <property type="molecule type" value="Genomic_DNA"/>
</dbReference>
<keyword evidence="3" id="KW-1185">Reference proteome</keyword>
<accession>A0A1X2GNT6</accession>
<reference evidence="2 3" key="1">
    <citation type="submission" date="2016-07" db="EMBL/GenBank/DDBJ databases">
        <title>Pervasive Adenine N6-methylation of Active Genes in Fungi.</title>
        <authorList>
            <consortium name="DOE Joint Genome Institute"/>
            <person name="Mondo S.J."/>
            <person name="Dannebaum R.O."/>
            <person name="Kuo R.C."/>
            <person name="Labutti K."/>
            <person name="Haridas S."/>
            <person name="Kuo A."/>
            <person name="Salamov A."/>
            <person name="Ahrendt S.R."/>
            <person name="Lipzen A."/>
            <person name="Sullivan W."/>
            <person name="Andreopoulos W.B."/>
            <person name="Clum A."/>
            <person name="Lindquist E."/>
            <person name="Daum C."/>
            <person name="Ramamoorthy G.K."/>
            <person name="Gryganskyi A."/>
            <person name="Culley D."/>
            <person name="Magnuson J.K."/>
            <person name="James T.Y."/>
            <person name="O'Malley M.A."/>
            <person name="Stajich J.E."/>
            <person name="Spatafora J.W."/>
            <person name="Visel A."/>
            <person name="Grigoriev I.V."/>
        </authorList>
    </citation>
    <scope>NUCLEOTIDE SEQUENCE [LARGE SCALE GENOMIC DNA]</scope>
    <source>
        <strain evidence="2 3">NRRL 3301</strain>
    </source>
</reference>
<feature type="compositionally biased region" description="Polar residues" evidence="1">
    <location>
        <begin position="196"/>
        <end position="213"/>
    </location>
</feature>
<feature type="compositionally biased region" description="Low complexity" evidence="1">
    <location>
        <begin position="14"/>
        <end position="23"/>
    </location>
</feature>
<feature type="region of interest" description="Disordered" evidence="1">
    <location>
        <begin position="1"/>
        <end position="23"/>
    </location>
</feature>
<organism evidence="2 3">
    <name type="scientific">Hesseltinella vesiculosa</name>
    <dbReference type="NCBI Taxonomy" id="101127"/>
    <lineage>
        <taxon>Eukaryota</taxon>
        <taxon>Fungi</taxon>
        <taxon>Fungi incertae sedis</taxon>
        <taxon>Mucoromycota</taxon>
        <taxon>Mucoromycotina</taxon>
        <taxon>Mucoromycetes</taxon>
        <taxon>Mucorales</taxon>
        <taxon>Cunninghamellaceae</taxon>
        <taxon>Hesseltinella</taxon>
    </lineage>
</organism>
<gene>
    <name evidence="2" type="ORF">DM01DRAFT_1333846</name>
</gene>
<name>A0A1X2GNT6_9FUNG</name>